<evidence type="ECO:0000313" key="3">
    <source>
        <dbReference type="EMBL" id="MFB2891629.1"/>
    </source>
</evidence>
<evidence type="ECO:0000256" key="1">
    <source>
        <dbReference type="SAM" id="Phobius"/>
    </source>
</evidence>
<accession>A0ABV4XIY2</accession>
<dbReference type="EMBL" id="JBHFNR010000015">
    <property type="protein sequence ID" value="MFB2891629.1"/>
    <property type="molecule type" value="Genomic_DNA"/>
</dbReference>
<evidence type="ECO:0000313" key="4">
    <source>
        <dbReference type="Proteomes" id="UP001576784"/>
    </source>
</evidence>
<sequence>MPSLRPPNIRIPDSSTMPLPKEISPSLEISKTIEQEIKNQLPGELLINLPNEMTLGVKERAEIRIAKKGIKNFNKGLRARGTPEIENIKISPIMKVRLIGDKFDIEALSHEVQPITDFDITQWEWNITPREAGNQSLEISISLRIAIPQLNEWIVKDYPVYEKEVKVKVNKLEIVKFLLIGVMLLIVLWVLSKNRRKLTAWIKRKKLKRIPFKSVRIILENGNLKTGFSSITVQIWADEDKLPTQYSAKLLPAPEIIELYNCWQLRYNLFIEETAKISRMQKKPVQVTNASEFNIAQLSTELQEKLNQWLNAKEFLPINYILRERLKGSDEIQVIIQSENIDVRRLPWHLWDFLKPYRKAEIALSSPFYDRTLKTPVTRNKTRILSILGDDKGINLDKDRQFLAKIDAETAFIVKPNLQQLNEQLWSEQGWDILCFSGHSSSEMDGSNGYIYINDTDKLTIPELKNALRTAIERGLQIAIFNSCDGLGLANQLASLHIPQIIVMREPVPDIVAQEFLKNFLTAFASGKSFYLAVREAREKLQWLEKDFPCASWLPVICQNPAEIPPTWESLRRTLS</sequence>
<protein>
    <submittedName>
        <fullName evidence="3">CHAT domain-containing protein</fullName>
    </submittedName>
</protein>
<feature type="domain" description="CHAT" evidence="2">
    <location>
        <begin position="374"/>
        <end position="546"/>
    </location>
</feature>
<gene>
    <name evidence="3" type="ORF">ACE1CI_01670</name>
</gene>
<proteinExistence type="predicted"/>
<dbReference type="Proteomes" id="UP001576784">
    <property type="component" value="Unassembled WGS sequence"/>
</dbReference>
<name>A0ABV4XIY2_9CYAN</name>
<keyword evidence="1" id="KW-0812">Transmembrane</keyword>
<dbReference type="RefSeq" id="WP_413261306.1">
    <property type="nucleotide sequence ID" value="NZ_JBHFNR010000015.1"/>
</dbReference>
<reference evidence="3 4" key="1">
    <citation type="submission" date="2024-09" db="EMBL/GenBank/DDBJ databases">
        <title>Floridaenema gen nov. (Aerosakkonemataceae, Aerosakkonematales ord. nov., Cyanobacteria) from benthic tropical and subtropical fresh waters, with the description of four new species.</title>
        <authorList>
            <person name="Moretto J.A."/>
            <person name="Berthold D.E."/>
            <person name="Lefler F.W."/>
            <person name="Huang I.-S."/>
            <person name="Laughinghouse H. IV."/>
        </authorList>
    </citation>
    <scope>NUCLEOTIDE SEQUENCE [LARGE SCALE GENOMIC DNA]</scope>
    <source>
        <strain evidence="3 4">BLCC-F50</strain>
    </source>
</reference>
<keyword evidence="4" id="KW-1185">Reference proteome</keyword>
<keyword evidence="1" id="KW-0472">Membrane</keyword>
<comment type="caution">
    <text evidence="3">The sequence shown here is derived from an EMBL/GenBank/DDBJ whole genome shotgun (WGS) entry which is preliminary data.</text>
</comment>
<dbReference type="Pfam" id="PF12770">
    <property type="entry name" value="CHAT"/>
    <property type="match status" value="1"/>
</dbReference>
<keyword evidence="1" id="KW-1133">Transmembrane helix</keyword>
<feature type="transmembrane region" description="Helical" evidence="1">
    <location>
        <begin position="174"/>
        <end position="191"/>
    </location>
</feature>
<evidence type="ECO:0000259" key="2">
    <source>
        <dbReference type="Pfam" id="PF12770"/>
    </source>
</evidence>
<dbReference type="InterPro" id="IPR024983">
    <property type="entry name" value="CHAT_dom"/>
</dbReference>
<organism evidence="3 4">
    <name type="scientific">Floridaenema flaviceps BLCC-F50</name>
    <dbReference type="NCBI Taxonomy" id="3153642"/>
    <lineage>
        <taxon>Bacteria</taxon>
        <taxon>Bacillati</taxon>
        <taxon>Cyanobacteriota</taxon>
        <taxon>Cyanophyceae</taxon>
        <taxon>Oscillatoriophycideae</taxon>
        <taxon>Aerosakkonematales</taxon>
        <taxon>Aerosakkonemataceae</taxon>
        <taxon>Floridanema</taxon>
        <taxon>Floridanema flaviceps</taxon>
    </lineage>
</organism>